<dbReference type="GO" id="GO:0051536">
    <property type="term" value="F:iron-sulfur cluster binding"/>
    <property type="evidence" value="ECO:0007669"/>
    <property type="project" value="UniProtKB-KW"/>
</dbReference>
<reference evidence="7 8" key="1">
    <citation type="submission" date="2016-07" db="EMBL/GenBank/DDBJ databases">
        <title>Genome and transcriptome analysis of iron-reducing fermentative bacteria Anoxybacter fermentans.</title>
        <authorList>
            <person name="Zeng X."/>
            <person name="Shao Z."/>
        </authorList>
    </citation>
    <scope>NUCLEOTIDE SEQUENCE [LARGE SCALE GENOMIC DNA]</scope>
    <source>
        <strain evidence="7 8">DY22613</strain>
    </source>
</reference>
<gene>
    <name evidence="7" type="ORF">BBF96_01315</name>
</gene>
<sequence length="840" mass="94078">MLTEDLKQKMQEIIDGCMGDAPAACVATCPVHTDAKGYIKLIREGDYKGAVKLIREKLPFPAIMGRICAHPCEEKCKRGEVDEAMSIAALKRFAAEYDDEKDWDLTTAPLKKEKVAIIGAGPAGAMAAYELRKRGYQVTIFEKLDVVGGMLRVGIPAYRLPRNIIDFEFSILEKLGVEIKTGVEVGKDISMDDLRKQFDAIFIAIGAHVSIMLSLPGSDLKGVLPGVDFLRKVSLGQPVDELGKKVLVVGGGNVAIDVARSARRLGAEVEMVCLEQKDEMPAHSWEVEEAEEEGIRIHNGWGPVEYLGENGRVTGLKVKECTRVFDAEGRFNPEYNDNNTKVIEADTVIMAIGQTSDSQTIAEQLGLKVGRGGKFEVNPITLETNVEGVFAGGDCAGRPLIAIEAVAQGLKAAISIDKYFKGEDLTVGREYEGTFDTWLEKDLPKVQRKKRVQMSMLDPEERIKSFDEVALGFTEEQALKEADRCLECECKLCVKECEFLSEYSEHPKELMKRILKDPNADIKIPYYCNLCDICTVHCPKDFKISEIMLELRRIYNRENIGPLPEHKPVTNFHQKLGYNKFFTLTQPDTKAGYTKRVFFPGCSLSSYSPELVIKTLKHLQDRLPGTGFILRCCGAPTNMLGQEKEFEERFNSLLREMEKLGADEIICACPDCTHNIEHHAPHLKVRSLYDVLAEVGLPEEAKNRGQGKVFSIHDSCTARHYTSIHDSVRKLMKEMGFKIQELKYIRENTRCCGMGGMVLLANKELAQRIMVRRTKETDKPMVTYCAACREAMTMGGKPAFHILDLIFKDDWKKGDAPGLGNPVVSWLNRRKTRSRVKKLK</sequence>
<dbReference type="InterPro" id="IPR004017">
    <property type="entry name" value="Cys_rich_dom"/>
</dbReference>
<dbReference type="KEGG" id="aft:BBF96_01315"/>
<dbReference type="InterPro" id="IPR017900">
    <property type="entry name" value="4Fe4S_Fe_S_CS"/>
</dbReference>
<dbReference type="Proteomes" id="UP000267250">
    <property type="component" value="Chromosome"/>
</dbReference>
<feature type="domain" description="Cysteine-rich" evidence="4">
    <location>
        <begin position="712"/>
        <end position="789"/>
    </location>
</feature>
<evidence type="ECO:0000259" key="5">
    <source>
        <dbReference type="Pfam" id="PF07992"/>
    </source>
</evidence>
<organism evidence="7 8">
    <name type="scientific">Anoxybacter fermentans</name>
    <dbReference type="NCBI Taxonomy" id="1323375"/>
    <lineage>
        <taxon>Bacteria</taxon>
        <taxon>Bacillati</taxon>
        <taxon>Bacillota</taxon>
        <taxon>Clostridia</taxon>
        <taxon>Halanaerobiales</taxon>
        <taxon>Anoxybacter</taxon>
    </lineage>
</organism>
<dbReference type="EMBL" id="CP016379">
    <property type="protein sequence ID" value="AZR72149.1"/>
    <property type="molecule type" value="Genomic_DNA"/>
</dbReference>
<dbReference type="RefSeq" id="WP_127015479.1">
    <property type="nucleotide sequence ID" value="NZ_CP016379.1"/>
</dbReference>
<dbReference type="PANTHER" id="PTHR42783:SF3">
    <property type="entry name" value="GLUTAMATE SYNTHASE [NADPH] SMALL CHAIN-RELATED"/>
    <property type="match status" value="1"/>
</dbReference>
<keyword evidence="8" id="KW-1185">Reference proteome</keyword>
<accession>A0A3Q9HNN0</accession>
<dbReference type="SUPFAM" id="SSF46548">
    <property type="entry name" value="alpha-helical ferredoxin"/>
    <property type="match status" value="2"/>
</dbReference>
<dbReference type="Pfam" id="PF14691">
    <property type="entry name" value="Fer4_20"/>
    <property type="match status" value="1"/>
</dbReference>
<dbReference type="PANTHER" id="PTHR42783">
    <property type="entry name" value="GLUTAMATE SYNTHASE [NADPH] SMALL CHAIN"/>
    <property type="match status" value="1"/>
</dbReference>
<dbReference type="Pfam" id="PF02754">
    <property type="entry name" value="CCG"/>
    <property type="match status" value="2"/>
</dbReference>
<name>A0A3Q9HNN0_9FIRM</name>
<dbReference type="Gene3D" id="1.10.1060.10">
    <property type="entry name" value="Alpha-helical ferredoxin"/>
    <property type="match status" value="2"/>
</dbReference>
<dbReference type="InterPro" id="IPR028261">
    <property type="entry name" value="DPD_II"/>
</dbReference>
<dbReference type="OrthoDB" id="5241828at2"/>
<dbReference type="InterPro" id="IPR023753">
    <property type="entry name" value="FAD/NAD-binding_dom"/>
</dbReference>
<feature type="domain" description="Cysteine-rich" evidence="4">
    <location>
        <begin position="597"/>
        <end position="676"/>
    </location>
</feature>
<dbReference type="Gene3D" id="3.40.50.720">
    <property type="entry name" value="NAD(P)-binding Rossmann-like Domain"/>
    <property type="match status" value="1"/>
</dbReference>
<keyword evidence="3" id="KW-0411">Iron-sulfur</keyword>
<evidence type="ECO:0000313" key="8">
    <source>
        <dbReference type="Proteomes" id="UP000267250"/>
    </source>
</evidence>
<evidence type="ECO:0000256" key="1">
    <source>
        <dbReference type="ARBA" id="ARBA00022723"/>
    </source>
</evidence>
<dbReference type="PROSITE" id="PS00198">
    <property type="entry name" value="4FE4S_FER_1"/>
    <property type="match status" value="1"/>
</dbReference>
<keyword evidence="2" id="KW-0408">Iron</keyword>
<dbReference type="PRINTS" id="PR00419">
    <property type="entry name" value="ADXRDTASE"/>
</dbReference>
<feature type="domain" description="FAD/NAD(P)-binding" evidence="5">
    <location>
        <begin position="114"/>
        <end position="409"/>
    </location>
</feature>
<proteinExistence type="predicted"/>
<evidence type="ECO:0000259" key="6">
    <source>
        <dbReference type="Pfam" id="PF14691"/>
    </source>
</evidence>
<evidence type="ECO:0000313" key="7">
    <source>
        <dbReference type="EMBL" id="AZR72149.1"/>
    </source>
</evidence>
<keyword evidence="1" id="KW-0479">Metal-binding</keyword>
<dbReference type="Pfam" id="PF13534">
    <property type="entry name" value="Fer4_17"/>
    <property type="match status" value="1"/>
</dbReference>
<evidence type="ECO:0000256" key="3">
    <source>
        <dbReference type="ARBA" id="ARBA00023014"/>
    </source>
</evidence>
<evidence type="ECO:0000259" key="4">
    <source>
        <dbReference type="Pfam" id="PF02754"/>
    </source>
</evidence>
<dbReference type="GO" id="GO:0016491">
    <property type="term" value="F:oxidoreductase activity"/>
    <property type="evidence" value="ECO:0007669"/>
    <property type="project" value="InterPro"/>
</dbReference>
<dbReference type="AlphaFoldDB" id="A0A3Q9HNN0"/>
<evidence type="ECO:0000256" key="2">
    <source>
        <dbReference type="ARBA" id="ARBA00023004"/>
    </source>
</evidence>
<dbReference type="SUPFAM" id="SSF51971">
    <property type="entry name" value="Nucleotide-binding domain"/>
    <property type="match status" value="1"/>
</dbReference>
<feature type="domain" description="Dihydroprymidine dehydrogenase" evidence="6">
    <location>
        <begin position="16"/>
        <end position="102"/>
    </location>
</feature>
<dbReference type="GO" id="GO:0046872">
    <property type="term" value="F:metal ion binding"/>
    <property type="evidence" value="ECO:0007669"/>
    <property type="project" value="UniProtKB-KW"/>
</dbReference>
<dbReference type="Pfam" id="PF07992">
    <property type="entry name" value="Pyr_redox_2"/>
    <property type="match status" value="1"/>
</dbReference>
<dbReference type="InterPro" id="IPR009051">
    <property type="entry name" value="Helical_ferredxn"/>
</dbReference>
<dbReference type="InterPro" id="IPR036188">
    <property type="entry name" value="FAD/NAD-bd_sf"/>
</dbReference>
<protein>
    <submittedName>
        <fullName evidence="7">Pyridine nucleotide-disulfide oxidoreductase</fullName>
    </submittedName>
</protein>
<dbReference type="Gene3D" id="3.50.50.60">
    <property type="entry name" value="FAD/NAD(P)-binding domain"/>
    <property type="match status" value="1"/>
</dbReference>